<sequence length="244" mass="27766">MDGFGQNPEVFSLSQQAAKICANALQPGTNSSYKSAWGKWDRWCSIRDIDPIRCDVQHIGDYLTSLFDENMKYKTINLHRSAISRGHNLINGTPVGQNRLLVTLMRGIFNTRPPVPRYQMVWDVDTVLSCIASWGSNDSLTMKLLTCKLTMLLALTSAGRCSELQSLDTRYMKQGISHVTFQLHKLTKTCNPKNHHRSFTIHKSIIQPNICVVEKKLNPVPEMEKKSKNETKYSEIQYTTKSRS</sequence>
<comment type="caution">
    <text evidence="3">The sequence shown here is derived from an EMBL/GenBank/DDBJ whole genome shotgun (WGS) entry which is preliminary data.</text>
</comment>
<feature type="compositionally biased region" description="Polar residues" evidence="2">
    <location>
        <begin position="234"/>
        <end position="244"/>
    </location>
</feature>
<name>A0ABQ9FDR9_TEGGR</name>
<dbReference type="SUPFAM" id="SSF47823">
    <property type="entry name" value="lambda integrase-like, N-terminal domain"/>
    <property type="match status" value="1"/>
</dbReference>
<organism evidence="3 4">
    <name type="scientific">Tegillarca granosa</name>
    <name type="common">Malaysian cockle</name>
    <name type="synonym">Anadara granosa</name>
    <dbReference type="NCBI Taxonomy" id="220873"/>
    <lineage>
        <taxon>Eukaryota</taxon>
        <taxon>Metazoa</taxon>
        <taxon>Spiralia</taxon>
        <taxon>Lophotrochozoa</taxon>
        <taxon>Mollusca</taxon>
        <taxon>Bivalvia</taxon>
        <taxon>Autobranchia</taxon>
        <taxon>Pteriomorphia</taxon>
        <taxon>Arcoida</taxon>
        <taxon>Arcoidea</taxon>
        <taxon>Arcidae</taxon>
        <taxon>Tegillarca</taxon>
    </lineage>
</organism>
<dbReference type="Gene3D" id="1.10.150.130">
    <property type="match status" value="1"/>
</dbReference>
<feature type="compositionally biased region" description="Basic and acidic residues" evidence="2">
    <location>
        <begin position="222"/>
        <end position="233"/>
    </location>
</feature>
<evidence type="ECO:0000313" key="3">
    <source>
        <dbReference type="EMBL" id="KAJ8314007.1"/>
    </source>
</evidence>
<proteinExistence type="predicted"/>
<dbReference type="PANTHER" id="PTHR35617:SF3">
    <property type="entry name" value="CORE-BINDING (CB) DOMAIN-CONTAINING PROTEIN"/>
    <property type="match status" value="1"/>
</dbReference>
<evidence type="ECO:0000256" key="2">
    <source>
        <dbReference type="SAM" id="MobiDB-lite"/>
    </source>
</evidence>
<dbReference type="PANTHER" id="PTHR35617">
    <property type="entry name" value="PHAGE_INTEGRASE DOMAIN-CONTAINING PROTEIN"/>
    <property type="match status" value="1"/>
</dbReference>
<accession>A0ABQ9FDR9</accession>
<dbReference type="InterPro" id="IPR010998">
    <property type="entry name" value="Integrase_recombinase_N"/>
</dbReference>
<feature type="region of interest" description="Disordered" evidence="2">
    <location>
        <begin position="222"/>
        <end position="244"/>
    </location>
</feature>
<dbReference type="EMBL" id="JARBDR010000342">
    <property type="protein sequence ID" value="KAJ8314007.1"/>
    <property type="molecule type" value="Genomic_DNA"/>
</dbReference>
<protein>
    <submittedName>
        <fullName evidence="3">Uncharacterized protein</fullName>
    </submittedName>
</protein>
<keyword evidence="1" id="KW-0238">DNA-binding</keyword>
<dbReference type="Proteomes" id="UP001217089">
    <property type="component" value="Unassembled WGS sequence"/>
</dbReference>
<evidence type="ECO:0000313" key="4">
    <source>
        <dbReference type="Proteomes" id="UP001217089"/>
    </source>
</evidence>
<reference evidence="3 4" key="1">
    <citation type="submission" date="2022-12" db="EMBL/GenBank/DDBJ databases">
        <title>Chromosome-level genome of Tegillarca granosa.</title>
        <authorList>
            <person name="Kim J."/>
        </authorList>
    </citation>
    <scope>NUCLEOTIDE SEQUENCE [LARGE SCALE GENOMIC DNA]</scope>
    <source>
        <strain evidence="3">Teg-2019</strain>
        <tissue evidence="3">Adductor muscle</tissue>
    </source>
</reference>
<evidence type="ECO:0000256" key="1">
    <source>
        <dbReference type="ARBA" id="ARBA00023125"/>
    </source>
</evidence>
<keyword evidence="4" id="KW-1185">Reference proteome</keyword>
<gene>
    <name evidence="3" type="ORF">KUTeg_008568</name>
</gene>